<keyword evidence="2" id="KW-0808">Transferase</keyword>
<dbReference type="InterPro" id="IPR041698">
    <property type="entry name" value="Methyltransf_25"/>
</dbReference>
<dbReference type="InterPro" id="IPR029063">
    <property type="entry name" value="SAM-dependent_MTases_sf"/>
</dbReference>
<name>A0A942E8M0_9HYPH</name>
<sequence length="213" mass="23733">MQDLKSYWNGYYASQSRERRPVPSQFAVFVQGELASPHLIVDVGCGNGRDTIFFSSYGNAALGVDGSSAAVEYGQALADRLGMPARFASIDVNDKNTLVRTIEEAKNGDLPLLIYARFFIHAIDDAAQAAFLDTCAQVCKDGDRLAFEFRTVRDKSLEKVTESHYRRFVEPSAFLAEMGLRGFSAEYFVEGFGFAKYKSDDAYVARFMCTKRS</sequence>
<keyword evidence="3" id="KW-1185">Reference proteome</keyword>
<dbReference type="GO" id="GO:0032259">
    <property type="term" value="P:methylation"/>
    <property type="evidence" value="ECO:0007669"/>
    <property type="project" value="UniProtKB-KW"/>
</dbReference>
<dbReference type="AlphaFoldDB" id="A0A942E8M0"/>
<accession>A0A942E8M0</accession>
<dbReference type="Proteomes" id="UP000680348">
    <property type="component" value="Unassembled WGS sequence"/>
</dbReference>
<keyword evidence="2" id="KW-0489">Methyltransferase</keyword>
<dbReference type="Gene3D" id="3.40.50.150">
    <property type="entry name" value="Vaccinia Virus protein VP39"/>
    <property type="match status" value="1"/>
</dbReference>
<evidence type="ECO:0000313" key="2">
    <source>
        <dbReference type="EMBL" id="MBS3650427.1"/>
    </source>
</evidence>
<dbReference type="RefSeq" id="WP_188255983.1">
    <property type="nucleotide sequence ID" value="NZ_JABVCF010000009.1"/>
</dbReference>
<reference evidence="2" key="1">
    <citation type="submission" date="2021-04" db="EMBL/GenBank/DDBJ databases">
        <title>Pseudaminobacter soli sp. nov., isolated from paddy soil contaminated by heavy metals.</title>
        <authorList>
            <person name="Zhang K."/>
        </authorList>
    </citation>
    <scope>NUCLEOTIDE SEQUENCE</scope>
    <source>
        <strain evidence="2">19-2017</strain>
    </source>
</reference>
<proteinExistence type="predicted"/>
<protein>
    <submittedName>
        <fullName evidence="2">Class I SAM-dependent methyltransferase</fullName>
    </submittedName>
</protein>
<feature type="domain" description="Methyltransferase" evidence="1">
    <location>
        <begin position="40"/>
        <end position="142"/>
    </location>
</feature>
<dbReference type="CDD" id="cd02440">
    <property type="entry name" value="AdoMet_MTases"/>
    <property type="match status" value="1"/>
</dbReference>
<dbReference type="Pfam" id="PF13649">
    <property type="entry name" value="Methyltransf_25"/>
    <property type="match status" value="1"/>
</dbReference>
<organism evidence="2 3">
    <name type="scientific">Pseudaminobacter soli</name>
    <name type="common">ex Zhang et al. 2022</name>
    <dbReference type="NCBI Taxonomy" id="2831468"/>
    <lineage>
        <taxon>Bacteria</taxon>
        <taxon>Pseudomonadati</taxon>
        <taxon>Pseudomonadota</taxon>
        <taxon>Alphaproteobacteria</taxon>
        <taxon>Hyphomicrobiales</taxon>
        <taxon>Phyllobacteriaceae</taxon>
        <taxon>Pseudaminobacter</taxon>
    </lineage>
</organism>
<evidence type="ECO:0000259" key="1">
    <source>
        <dbReference type="Pfam" id="PF13649"/>
    </source>
</evidence>
<gene>
    <name evidence="2" type="ORF">KEU06_17570</name>
</gene>
<dbReference type="SUPFAM" id="SSF53335">
    <property type="entry name" value="S-adenosyl-L-methionine-dependent methyltransferases"/>
    <property type="match status" value="1"/>
</dbReference>
<comment type="caution">
    <text evidence="2">The sequence shown here is derived from an EMBL/GenBank/DDBJ whole genome shotgun (WGS) entry which is preliminary data.</text>
</comment>
<evidence type="ECO:0000313" key="3">
    <source>
        <dbReference type="Proteomes" id="UP000680348"/>
    </source>
</evidence>
<dbReference type="EMBL" id="JAGWCR010000009">
    <property type="protein sequence ID" value="MBS3650427.1"/>
    <property type="molecule type" value="Genomic_DNA"/>
</dbReference>
<dbReference type="GO" id="GO:0008168">
    <property type="term" value="F:methyltransferase activity"/>
    <property type="evidence" value="ECO:0007669"/>
    <property type="project" value="UniProtKB-KW"/>
</dbReference>